<name>S5TFM5_PICKL</name>
<proteinExistence type="predicted"/>
<reference evidence="1" key="1">
    <citation type="submission" date="2013-04" db="EMBL/GenBank/DDBJ databases">
        <authorList>
            <person name="Hegedusova E."/>
            <person name="Brejova B."/>
            <person name="Nosek J."/>
        </authorList>
    </citation>
    <scope>NUCLEOTIDE SEQUENCE</scope>
    <source>
        <strain evidence="1">CBS 7907</strain>
    </source>
</reference>
<dbReference type="AlphaFoldDB" id="S5TFM5"/>
<accession>S5TFM5</accession>
<evidence type="ECO:0000313" key="1">
    <source>
        <dbReference type="EMBL" id="AGS44222.1"/>
    </source>
</evidence>
<gene>
    <name evidence="1" type="primary">orf235</name>
</gene>
<organism evidence="1">
    <name type="scientific">Pichia kluyveri</name>
    <name type="common">Yeast</name>
    <dbReference type="NCBI Taxonomy" id="36015"/>
    <lineage>
        <taxon>Eukaryota</taxon>
        <taxon>Fungi</taxon>
        <taxon>Dikarya</taxon>
        <taxon>Ascomycota</taxon>
        <taxon>Saccharomycotina</taxon>
        <taxon>Pichiomycetes</taxon>
        <taxon>Pichiales</taxon>
        <taxon>Pichiaceae</taxon>
        <taxon>Pichia</taxon>
    </lineage>
</organism>
<sequence length="235" mass="27924">MKMNNKINEIIIKNVNKSEIEIRVDVIYQEVRENQEFPNNQNNSYKLTNKKYLYDNREWEKNRNSLDIKLEFDIVSNDYKGLIEDMLSLKLDEKVYHFLFRYNIYGNIKSNVEILEVKDFLDEKYFRDIVERHLNEILENYSLEIDADNDLNILEIEISSLKACIPLLGCDDLGIVNNLLDKDVNNKRSELGLKTKLYIDEVYRYHRDVHKDNLLDVNSNLIKVSLENRVPPSTI</sequence>
<dbReference type="GeneID" id="16694604"/>
<geneLocation type="mitochondrion" evidence="1"/>
<dbReference type="RefSeq" id="YP_008474934.1">
    <property type="nucleotide sequence ID" value="NC_022158.1"/>
</dbReference>
<keyword evidence="1" id="KW-0496">Mitochondrion</keyword>
<dbReference type="EMBL" id="KC993182">
    <property type="protein sequence ID" value="AGS44222.1"/>
    <property type="molecule type" value="Genomic_DNA"/>
</dbReference>
<protein>
    <submittedName>
        <fullName evidence="1">Uncharacterized protein</fullName>
    </submittedName>
</protein>